<dbReference type="RefSeq" id="XP_501707.2">
    <property type="nucleotide sequence ID" value="XM_501707.3"/>
</dbReference>
<dbReference type="EMBL" id="CP017555">
    <property type="protein sequence ID" value="AOW02676.1"/>
    <property type="molecule type" value="Genomic_DNA"/>
</dbReference>
<organism evidence="2 3">
    <name type="scientific">Yarrowia lipolytica</name>
    <name type="common">Candida lipolytica</name>
    <dbReference type="NCBI Taxonomy" id="4952"/>
    <lineage>
        <taxon>Eukaryota</taxon>
        <taxon>Fungi</taxon>
        <taxon>Dikarya</taxon>
        <taxon>Ascomycota</taxon>
        <taxon>Saccharomycotina</taxon>
        <taxon>Dipodascomycetes</taxon>
        <taxon>Dipodascales</taxon>
        <taxon>Dipodascales incertae sedis</taxon>
        <taxon>Yarrowia</taxon>
    </lineage>
</organism>
<evidence type="ECO:0000313" key="2">
    <source>
        <dbReference type="EMBL" id="AOW02676.1"/>
    </source>
</evidence>
<evidence type="ECO:0000313" key="3">
    <source>
        <dbReference type="Proteomes" id="UP000182444"/>
    </source>
</evidence>
<dbReference type="VEuPathDB" id="FungiDB:YALI1_C15492g"/>
<evidence type="ECO:0008006" key="4">
    <source>
        <dbReference type="Google" id="ProtNLM"/>
    </source>
</evidence>
<dbReference type="KEGG" id="yli:2909139"/>
<name>A0A1D8NAL2_YARLL</name>
<gene>
    <name evidence="2" type="ORF">YALI1_C15492g</name>
</gene>
<protein>
    <recommendedName>
        <fullName evidence="4">F-box domain-containing protein</fullName>
    </recommendedName>
</protein>
<sequence>MAIFVPSTSHDRGSNCQVVQTGIEEKKIIKATCTVLYNCMSGVRIASTRQNRTNMGNGESRIAPEIVAEYASLKAAQEQLMEASKQLNQQIDEAYEAIVPQLPDPVSRDECVSAMNRLIEEDRRFYGKWASNKQHLAVQLQGHAERLAAFERHFHEHKLESQYRAPVEFWMRQTRRETYTWRERHKPVDRALKLQLAVQSLVDNQDEDMRQWYLAECMPFGSHLDKKPSSKPGVVVETKESCLPLEIASLIYANCDLESCLELRQANSFWYKAFKQSDDVLENVLAARYPWFRLEGDLETWGDCMLVFVKRLATWNTAENFSDIQLVRTEPTPQRFITATTLGFGEKPPSGFSTIQTHNSACLSYNCGKLHLSHRSSYAVMDACTLETRFGDWGRFSVVSTVSTDEETILRVDGLEITLPKTIREEDLQDWEGLESPVLVRNHHILVRARDIVFLFSLEKPLHYENSFIYAGGDPGKEVGHIHFAKTQDKTVGGLHDPFCDELVTVPLPLQHLEPTASYKGLIWCREAISYTSDVVLVPTFVDLKAPTKIYYRRDRCLPISDPWNWLRQAGTSGNTHIVTAMSPQGLTLVDLDAESVTYVLKPDYEAVNARGRAGREMLLPGFDGNKFQVWYIEHESVKRYNMDVWGMQDEDQLEGIWDLDTL</sequence>
<dbReference type="AlphaFoldDB" id="A0A1D8NAL2"/>
<keyword evidence="1" id="KW-0175">Coiled coil</keyword>
<accession>A0A1D8NAL2</accession>
<dbReference type="VEuPathDB" id="FungiDB:YALI0_C11077g"/>
<dbReference type="Proteomes" id="UP000182444">
    <property type="component" value="Chromosome 1C"/>
</dbReference>
<reference evidence="2 3" key="1">
    <citation type="journal article" date="2016" name="PLoS ONE">
        <title>Sequence Assembly of Yarrowia lipolytica Strain W29/CLIB89 Shows Transposable Element Diversity.</title>
        <authorList>
            <person name="Magnan C."/>
            <person name="Yu J."/>
            <person name="Chang I."/>
            <person name="Jahn E."/>
            <person name="Kanomata Y."/>
            <person name="Wu J."/>
            <person name="Zeller M."/>
            <person name="Oakes M."/>
            <person name="Baldi P."/>
            <person name="Sandmeyer S."/>
        </authorList>
    </citation>
    <scope>NUCLEOTIDE SEQUENCE [LARGE SCALE GENOMIC DNA]</scope>
    <source>
        <strain evidence="3">CLIB89(W29)</strain>
    </source>
</reference>
<feature type="coiled-coil region" evidence="1">
    <location>
        <begin position="70"/>
        <end position="97"/>
    </location>
</feature>
<proteinExistence type="predicted"/>
<dbReference type="GeneID" id="2909139"/>
<evidence type="ECO:0000256" key="1">
    <source>
        <dbReference type="SAM" id="Coils"/>
    </source>
</evidence>